<dbReference type="PANTHER" id="PTHR12360:SF12">
    <property type="entry name" value="TRANSCRIPTIONAL REPRESSOR NF-X1"/>
    <property type="match status" value="1"/>
</dbReference>
<dbReference type="KEGG" id="hir:HETIRDRAFT_436690"/>
<dbReference type="eggNOG" id="KOG1952">
    <property type="taxonomic scope" value="Eukaryota"/>
</dbReference>
<evidence type="ECO:0000313" key="12">
    <source>
        <dbReference type="Proteomes" id="UP000030671"/>
    </source>
</evidence>
<sequence>ILDPPIPCGTRLRCPHPCTRPPPACEHPRSPYACHADDARGCPPCPFLTTKLCACRKRTVDIVRCAQAHERVGVGSSGCGRLLGCGFHVCERLCHGGECGPCAQVCGEPRKLCAPAHHLYTQPCHAPLACQETEPCRAIVTVACSCGLPEQPQADLSCLLRR</sequence>
<dbReference type="GO" id="GO:0000977">
    <property type="term" value="F:RNA polymerase II transcription regulatory region sequence-specific DNA binding"/>
    <property type="evidence" value="ECO:0007669"/>
    <property type="project" value="TreeGrafter"/>
</dbReference>
<keyword evidence="6" id="KW-0862">Zinc</keyword>
<evidence type="ECO:0000256" key="9">
    <source>
        <dbReference type="ARBA" id="ARBA00023242"/>
    </source>
</evidence>
<keyword evidence="8" id="KW-0804">Transcription</keyword>
<comment type="similarity">
    <text evidence="2">Belongs to the NFX1 family.</text>
</comment>
<keyword evidence="3" id="KW-0479">Metal-binding</keyword>
<feature type="domain" description="NF-X1-type" evidence="10">
    <location>
        <begin position="85"/>
        <end position="104"/>
    </location>
</feature>
<keyword evidence="7" id="KW-0805">Transcription regulation</keyword>
<dbReference type="SMART" id="SM00438">
    <property type="entry name" value="ZnF_NFX"/>
    <property type="match status" value="2"/>
</dbReference>
<dbReference type="STRING" id="747525.W4JV64"/>
<dbReference type="PANTHER" id="PTHR12360">
    <property type="entry name" value="NUCLEAR TRANSCRIPTION FACTOR, X-BOX BINDING 1 NFX1"/>
    <property type="match status" value="1"/>
</dbReference>
<evidence type="ECO:0000256" key="2">
    <source>
        <dbReference type="ARBA" id="ARBA00007269"/>
    </source>
</evidence>
<evidence type="ECO:0000256" key="1">
    <source>
        <dbReference type="ARBA" id="ARBA00004123"/>
    </source>
</evidence>
<keyword evidence="12" id="KW-1185">Reference proteome</keyword>
<dbReference type="OrthoDB" id="6512771at2759"/>
<dbReference type="GO" id="GO:0000981">
    <property type="term" value="F:DNA-binding transcription factor activity, RNA polymerase II-specific"/>
    <property type="evidence" value="ECO:0007669"/>
    <property type="project" value="TreeGrafter"/>
</dbReference>
<organism evidence="11 12">
    <name type="scientific">Heterobasidion irregulare (strain TC 32-1)</name>
    <dbReference type="NCBI Taxonomy" id="747525"/>
    <lineage>
        <taxon>Eukaryota</taxon>
        <taxon>Fungi</taxon>
        <taxon>Dikarya</taxon>
        <taxon>Basidiomycota</taxon>
        <taxon>Agaricomycotina</taxon>
        <taxon>Agaricomycetes</taxon>
        <taxon>Russulales</taxon>
        <taxon>Bondarzewiaceae</taxon>
        <taxon>Heterobasidion</taxon>
        <taxon>Heterobasidion annosum species complex</taxon>
    </lineage>
</organism>
<evidence type="ECO:0000256" key="4">
    <source>
        <dbReference type="ARBA" id="ARBA00022737"/>
    </source>
</evidence>
<evidence type="ECO:0000256" key="5">
    <source>
        <dbReference type="ARBA" id="ARBA00022771"/>
    </source>
</evidence>
<feature type="non-terminal residue" evidence="11">
    <location>
        <position position="1"/>
    </location>
</feature>
<dbReference type="Proteomes" id="UP000030671">
    <property type="component" value="Unassembled WGS sequence"/>
</dbReference>
<dbReference type="HOGENOM" id="CLU_1639419_0_0_1"/>
<dbReference type="GO" id="GO:0005634">
    <property type="term" value="C:nucleus"/>
    <property type="evidence" value="ECO:0007669"/>
    <property type="project" value="UniProtKB-SubCell"/>
</dbReference>
<proteinExistence type="inferred from homology"/>
<dbReference type="RefSeq" id="XP_009551828.1">
    <property type="nucleotide sequence ID" value="XM_009553533.1"/>
</dbReference>
<evidence type="ECO:0000259" key="10">
    <source>
        <dbReference type="SMART" id="SM00438"/>
    </source>
</evidence>
<protein>
    <recommendedName>
        <fullName evidence="10">NF-X1-type domain-containing protein</fullName>
    </recommendedName>
</protein>
<dbReference type="GeneID" id="20674904"/>
<comment type="subcellular location">
    <subcellularLocation>
        <location evidence="1">Nucleus</location>
    </subcellularLocation>
</comment>
<dbReference type="InterPro" id="IPR000967">
    <property type="entry name" value="Znf_NFX1"/>
</dbReference>
<evidence type="ECO:0000313" key="11">
    <source>
        <dbReference type="EMBL" id="ETW76970.1"/>
    </source>
</evidence>
<dbReference type="InterPro" id="IPR034078">
    <property type="entry name" value="NFX1_fam"/>
</dbReference>
<dbReference type="AlphaFoldDB" id="W4JV64"/>
<keyword evidence="4" id="KW-0677">Repeat</keyword>
<evidence type="ECO:0000256" key="7">
    <source>
        <dbReference type="ARBA" id="ARBA00023015"/>
    </source>
</evidence>
<feature type="domain" description="NF-X1-type" evidence="10">
    <location>
        <begin position="14"/>
        <end position="47"/>
    </location>
</feature>
<dbReference type="Pfam" id="PF01422">
    <property type="entry name" value="zf-NF-X1"/>
    <property type="match status" value="1"/>
</dbReference>
<reference evidence="11 12" key="1">
    <citation type="journal article" date="2012" name="New Phytol.">
        <title>Insight into trade-off between wood decay and parasitism from the genome of a fungal forest pathogen.</title>
        <authorList>
            <person name="Olson A."/>
            <person name="Aerts A."/>
            <person name="Asiegbu F."/>
            <person name="Belbahri L."/>
            <person name="Bouzid O."/>
            <person name="Broberg A."/>
            <person name="Canback B."/>
            <person name="Coutinho P.M."/>
            <person name="Cullen D."/>
            <person name="Dalman K."/>
            <person name="Deflorio G."/>
            <person name="van Diepen L.T."/>
            <person name="Dunand C."/>
            <person name="Duplessis S."/>
            <person name="Durling M."/>
            <person name="Gonthier P."/>
            <person name="Grimwood J."/>
            <person name="Fossdal C.G."/>
            <person name="Hansson D."/>
            <person name="Henrissat B."/>
            <person name="Hietala A."/>
            <person name="Himmelstrand K."/>
            <person name="Hoffmeister D."/>
            <person name="Hogberg N."/>
            <person name="James T.Y."/>
            <person name="Karlsson M."/>
            <person name="Kohler A."/>
            <person name="Kues U."/>
            <person name="Lee Y.H."/>
            <person name="Lin Y.C."/>
            <person name="Lind M."/>
            <person name="Lindquist E."/>
            <person name="Lombard V."/>
            <person name="Lucas S."/>
            <person name="Lunden K."/>
            <person name="Morin E."/>
            <person name="Murat C."/>
            <person name="Park J."/>
            <person name="Raffaello T."/>
            <person name="Rouze P."/>
            <person name="Salamov A."/>
            <person name="Schmutz J."/>
            <person name="Solheim H."/>
            <person name="Stahlberg J."/>
            <person name="Velez H."/>
            <person name="de Vries R.P."/>
            <person name="Wiebenga A."/>
            <person name="Woodward S."/>
            <person name="Yakovlev I."/>
            <person name="Garbelotto M."/>
            <person name="Martin F."/>
            <person name="Grigoriev I.V."/>
            <person name="Stenlid J."/>
        </authorList>
    </citation>
    <scope>NUCLEOTIDE SEQUENCE [LARGE SCALE GENOMIC DNA]</scope>
    <source>
        <strain evidence="11 12">TC 32-1</strain>
    </source>
</reference>
<dbReference type="InParanoid" id="W4JV64"/>
<dbReference type="GO" id="GO:0008270">
    <property type="term" value="F:zinc ion binding"/>
    <property type="evidence" value="ECO:0007669"/>
    <property type="project" value="UniProtKB-KW"/>
</dbReference>
<name>W4JV64_HETIT</name>
<evidence type="ECO:0000256" key="8">
    <source>
        <dbReference type="ARBA" id="ARBA00023163"/>
    </source>
</evidence>
<evidence type="ECO:0000256" key="3">
    <source>
        <dbReference type="ARBA" id="ARBA00022723"/>
    </source>
</evidence>
<accession>W4JV64</accession>
<dbReference type="GO" id="GO:0000122">
    <property type="term" value="P:negative regulation of transcription by RNA polymerase II"/>
    <property type="evidence" value="ECO:0007669"/>
    <property type="project" value="TreeGrafter"/>
</dbReference>
<gene>
    <name evidence="11" type="ORF">HETIRDRAFT_436690</name>
</gene>
<keyword evidence="9" id="KW-0539">Nucleus</keyword>
<evidence type="ECO:0000256" key="6">
    <source>
        <dbReference type="ARBA" id="ARBA00022833"/>
    </source>
</evidence>
<keyword evidence="5" id="KW-0863">Zinc-finger</keyword>
<dbReference type="EMBL" id="KI925464">
    <property type="protein sequence ID" value="ETW76970.1"/>
    <property type="molecule type" value="Genomic_DNA"/>
</dbReference>